<name>A0ABT1Y031_9FIRM</name>
<comment type="domain">
    <text evidence="5">The PRC barrel domain binds ribosomal protein uS19.</text>
</comment>
<evidence type="ECO:0000256" key="5">
    <source>
        <dbReference type="HAMAP-Rule" id="MF_00014"/>
    </source>
</evidence>
<reference evidence="8 9" key="1">
    <citation type="submission" date="2022-08" db="EMBL/GenBank/DDBJ databases">
        <title>Proteogenomics of the novel Dehalobacterium formicoaceticum strain EZ94 highlights a key role of methyltransferases during anaerobic dichloromethane degradation.</title>
        <authorList>
            <person name="Wasmund K."/>
        </authorList>
    </citation>
    <scope>NUCLEOTIDE SEQUENCE [LARGE SCALE GENOMIC DNA]</scope>
    <source>
        <strain evidence="8 9">EZ94</strain>
    </source>
</reference>
<organism evidence="8 9">
    <name type="scientific">Dehalobacterium formicoaceticum</name>
    <dbReference type="NCBI Taxonomy" id="51515"/>
    <lineage>
        <taxon>Bacteria</taxon>
        <taxon>Bacillati</taxon>
        <taxon>Bacillota</taxon>
        <taxon>Clostridia</taxon>
        <taxon>Eubacteriales</taxon>
        <taxon>Peptococcaceae</taxon>
        <taxon>Dehalobacterium</taxon>
    </lineage>
</organism>
<dbReference type="Gene3D" id="2.30.30.240">
    <property type="entry name" value="PRC-barrel domain"/>
    <property type="match status" value="1"/>
</dbReference>
<dbReference type="InterPro" id="IPR009000">
    <property type="entry name" value="Transl_B-barrel_sf"/>
</dbReference>
<dbReference type="PANTHER" id="PTHR33692:SF1">
    <property type="entry name" value="RIBOSOME MATURATION FACTOR RIMM"/>
    <property type="match status" value="1"/>
</dbReference>
<dbReference type="RefSeq" id="WP_157677359.1">
    <property type="nucleotide sequence ID" value="NZ_CP022121.1"/>
</dbReference>
<feature type="domain" description="RimM N-terminal" evidence="6">
    <location>
        <begin position="6"/>
        <end position="85"/>
    </location>
</feature>
<accession>A0ABT1Y031</accession>
<dbReference type="Gene3D" id="2.40.30.60">
    <property type="entry name" value="RimM"/>
    <property type="match status" value="1"/>
</dbReference>
<evidence type="ECO:0000259" key="6">
    <source>
        <dbReference type="Pfam" id="PF01782"/>
    </source>
</evidence>
<dbReference type="Proteomes" id="UP001524944">
    <property type="component" value="Unassembled WGS sequence"/>
</dbReference>
<comment type="similarity">
    <text evidence="5">Belongs to the RimM family.</text>
</comment>
<evidence type="ECO:0000256" key="1">
    <source>
        <dbReference type="ARBA" id="ARBA00022490"/>
    </source>
</evidence>
<keyword evidence="4 5" id="KW-0143">Chaperone</keyword>
<comment type="function">
    <text evidence="5">An accessory protein needed during the final step in the assembly of 30S ribosomal subunit, possibly for assembly of the head region. Essential for efficient processing of 16S rRNA. May be needed both before and after RbfA during the maturation of 16S rRNA. It has affinity for free ribosomal 30S subunits but not for 70S ribosomes.</text>
</comment>
<dbReference type="SUPFAM" id="SSF50346">
    <property type="entry name" value="PRC-barrel domain"/>
    <property type="match status" value="1"/>
</dbReference>
<dbReference type="InterPro" id="IPR011961">
    <property type="entry name" value="RimM"/>
</dbReference>
<sequence length="167" mass="19220">MEKIIIGKILSPHGVKGELKVMPLTDYPDRFYRTPRVWIDGINHLVEMEEIREQMDKFLIKFHGVDDRDEAAKLSNRHLAIDQEQMIELPPGHFYHFQIIGLQVYEPQGTLLGDLVEIIETGSNDVYVVERAGKKDLLIPALKSIVREIDIHDQKRMVVDLPPGLDD</sequence>
<evidence type="ECO:0000256" key="2">
    <source>
        <dbReference type="ARBA" id="ARBA00022517"/>
    </source>
</evidence>
<dbReference type="Pfam" id="PF01782">
    <property type="entry name" value="RimM"/>
    <property type="match status" value="1"/>
</dbReference>
<dbReference type="Pfam" id="PF24986">
    <property type="entry name" value="PRC_RimM"/>
    <property type="match status" value="1"/>
</dbReference>
<evidence type="ECO:0000313" key="9">
    <source>
        <dbReference type="Proteomes" id="UP001524944"/>
    </source>
</evidence>
<comment type="subcellular location">
    <subcellularLocation>
        <location evidence="5">Cytoplasm</location>
    </subcellularLocation>
</comment>
<dbReference type="InterPro" id="IPR011033">
    <property type="entry name" value="PRC_barrel-like_sf"/>
</dbReference>
<feature type="domain" description="Ribosome maturation factor RimM PRC barrel" evidence="7">
    <location>
        <begin position="97"/>
        <end position="165"/>
    </location>
</feature>
<comment type="subunit">
    <text evidence="5">Binds ribosomal protein uS19.</text>
</comment>
<gene>
    <name evidence="5 8" type="primary">rimM</name>
    <name evidence="8" type="ORF">NVS47_01610</name>
</gene>
<keyword evidence="9" id="KW-1185">Reference proteome</keyword>
<evidence type="ECO:0000259" key="7">
    <source>
        <dbReference type="Pfam" id="PF24986"/>
    </source>
</evidence>
<dbReference type="InterPro" id="IPR036976">
    <property type="entry name" value="RimM_N_sf"/>
</dbReference>
<dbReference type="HAMAP" id="MF_00014">
    <property type="entry name" value="Ribosome_mat_RimM"/>
    <property type="match status" value="1"/>
</dbReference>
<keyword evidence="3 5" id="KW-0698">rRNA processing</keyword>
<dbReference type="SUPFAM" id="SSF50447">
    <property type="entry name" value="Translation proteins"/>
    <property type="match status" value="1"/>
</dbReference>
<evidence type="ECO:0000313" key="8">
    <source>
        <dbReference type="EMBL" id="MCR6544220.1"/>
    </source>
</evidence>
<comment type="caution">
    <text evidence="8">The sequence shown here is derived from an EMBL/GenBank/DDBJ whole genome shotgun (WGS) entry which is preliminary data.</text>
</comment>
<keyword evidence="1 5" id="KW-0963">Cytoplasm</keyword>
<proteinExistence type="inferred from homology"/>
<dbReference type="InterPro" id="IPR002676">
    <property type="entry name" value="RimM_N"/>
</dbReference>
<protein>
    <recommendedName>
        <fullName evidence="5">Ribosome maturation factor RimM</fullName>
    </recommendedName>
</protein>
<dbReference type="NCBIfam" id="TIGR02273">
    <property type="entry name" value="16S_RimM"/>
    <property type="match status" value="1"/>
</dbReference>
<evidence type="ECO:0000256" key="4">
    <source>
        <dbReference type="ARBA" id="ARBA00023186"/>
    </source>
</evidence>
<dbReference type="EMBL" id="JANPWE010000001">
    <property type="protein sequence ID" value="MCR6544220.1"/>
    <property type="molecule type" value="Genomic_DNA"/>
</dbReference>
<evidence type="ECO:0000256" key="3">
    <source>
        <dbReference type="ARBA" id="ARBA00022552"/>
    </source>
</evidence>
<keyword evidence="2 5" id="KW-0690">Ribosome biogenesis</keyword>
<dbReference type="PANTHER" id="PTHR33692">
    <property type="entry name" value="RIBOSOME MATURATION FACTOR RIMM"/>
    <property type="match status" value="1"/>
</dbReference>
<dbReference type="InterPro" id="IPR056792">
    <property type="entry name" value="PRC_RimM"/>
</dbReference>